<dbReference type="InterPro" id="IPR000600">
    <property type="entry name" value="ROK"/>
</dbReference>
<accession>A0A952FL35</accession>
<dbReference type="Pfam" id="PF00480">
    <property type="entry name" value="ROK"/>
    <property type="match status" value="1"/>
</dbReference>
<dbReference type="PANTHER" id="PTHR18964:SF149">
    <property type="entry name" value="BIFUNCTIONAL UDP-N-ACETYLGLUCOSAMINE 2-EPIMERASE_N-ACETYLMANNOSAMINE KINASE"/>
    <property type="match status" value="1"/>
</dbReference>
<feature type="domain" description="HTH marR-type" evidence="2">
    <location>
        <begin position="31"/>
        <end position="73"/>
    </location>
</feature>
<gene>
    <name evidence="3" type="ORF">JF625_14515</name>
</gene>
<reference evidence="3" key="1">
    <citation type="submission" date="2020-06" db="EMBL/GenBank/DDBJ databases">
        <title>Stable isotope informed genome-resolved metagenomics uncovers potential trophic interactions in rhizosphere soil.</title>
        <authorList>
            <person name="Starr E.P."/>
            <person name="Shi S."/>
            <person name="Blazewicz S.J."/>
            <person name="Koch B.J."/>
            <person name="Probst A.J."/>
            <person name="Hungate B.A."/>
            <person name="Pett-Ridge J."/>
            <person name="Firestone M.K."/>
            <person name="Banfield J.F."/>
        </authorList>
    </citation>
    <scope>NUCLEOTIDE SEQUENCE</scope>
    <source>
        <strain evidence="3">YM_69_17</strain>
    </source>
</reference>
<dbReference type="AlphaFoldDB" id="A0A952FL35"/>
<evidence type="ECO:0000313" key="4">
    <source>
        <dbReference type="Proteomes" id="UP000700706"/>
    </source>
</evidence>
<evidence type="ECO:0000313" key="3">
    <source>
        <dbReference type="EMBL" id="MBW8726356.1"/>
    </source>
</evidence>
<evidence type="ECO:0000256" key="1">
    <source>
        <dbReference type="ARBA" id="ARBA00006479"/>
    </source>
</evidence>
<dbReference type="SUPFAM" id="SSF53067">
    <property type="entry name" value="Actin-like ATPase domain"/>
    <property type="match status" value="1"/>
</dbReference>
<dbReference type="InterPro" id="IPR000835">
    <property type="entry name" value="HTH_MarR-typ"/>
</dbReference>
<dbReference type="SUPFAM" id="SSF46785">
    <property type="entry name" value="Winged helix' DNA-binding domain"/>
    <property type="match status" value="1"/>
</dbReference>
<dbReference type="Proteomes" id="UP000700706">
    <property type="component" value="Unassembled WGS sequence"/>
</dbReference>
<organism evidence="3 4">
    <name type="scientific">Inquilinus limosus</name>
    <dbReference type="NCBI Taxonomy" id="171674"/>
    <lineage>
        <taxon>Bacteria</taxon>
        <taxon>Pseudomonadati</taxon>
        <taxon>Pseudomonadota</taxon>
        <taxon>Alphaproteobacteria</taxon>
        <taxon>Rhodospirillales</taxon>
        <taxon>Rhodospirillaceae</taxon>
        <taxon>Inquilinus</taxon>
    </lineage>
</organism>
<dbReference type="Gene3D" id="1.10.10.10">
    <property type="entry name" value="Winged helix-like DNA-binding domain superfamily/Winged helix DNA-binding domain"/>
    <property type="match status" value="1"/>
</dbReference>
<dbReference type="InterPro" id="IPR036388">
    <property type="entry name" value="WH-like_DNA-bd_sf"/>
</dbReference>
<dbReference type="Gene3D" id="3.30.420.40">
    <property type="match status" value="2"/>
</dbReference>
<sequence>MQEVAAARRAGANLEGASAHNRRVVFDLLRLSGPLSRADLARRTGLSSQTVHNIIEDFTAAKLVETGNRVAGRRGQPATPYRIRPGGGYAIGLHLDHHEVRGVVSDLSGTPLRRAKRWLHAGDAATRQATLAELVDELGRDLAAIDATAPGRLLGIGLAMPGPFGIPSPTVAGRPAAWIEAAGDYVADLTARTGLVVTLENDARMAAIGERMAGAARGLENFVQLFIGQGLGAAIVVEGEVIRGAARNAGEIGTLPAAMFGGPPSVDAPDATLEELVSLQAVARHLGLDPDITDLHDRLEGFRKRDEPALAEWIGMAAGRLRTAVYLVETLFDPEAILLGGQFSEPLLARLGAAMEPLLPSLADRPGRTRPRIIIGTAGPWAVAIGAATEPIARTWAPRFQALLNSVV</sequence>
<dbReference type="GO" id="GO:0003700">
    <property type="term" value="F:DNA-binding transcription factor activity"/>
    <property type="evidence" value="ECO:0007669"/>
    <property type="project" value="InterPro"/>
</dbReference>
<dbReference type="InterPro" id="IPR043129">
    <property type="entry name" value="ATPase_NBD"/>
</dbReference>
<name>A0A952FL35_9PROT</name>
<proteinExistence type="inferred from homology"/>
<dbReference type="InterPro" id="IPR036390">
    <property type="entry name" value="WH_DNA-bd_sf"/>
</dbReference>
<protein>
    <submittedName>
        <fullName evidence="3">ROK family protein</fullName>
    </submittedName>
</protein>
<dbReference type="EMBL" id="JAEKLZ010000210">
    <property type="protein sequence ID" value="MBW8726356.1"/>
    <property type="molecule type" value="Genomic_DNA"/>
</dbReference>
<dbReference type="PANTHER" id="PTHR18964">
    <property type="entry name" value="ROK (REPRESSOR, ORF, KINASE) FAMILY"/>
    <property type="match status" value="1"/>
</dbReference>
<comment type="similarity">
    <text evidence="1">Belongs to the ROK (NagC/XylR) family.</text>
</comment>
<dbReference type="Pfam" id="PF12802">
    <property type="entry name" value="MarR_2"/>
    <property type="match status" value="1"/>
</dbReference>
<evidence type="ECO:0000259" key="2">
    <source>
        <dbReference type="Pfam" id="PF12802"/>
    </source>
</evidence>
<comment type="caution">
    <text evidence="3">The sequence shown here is derived from an EMBL/GenBank/DDBJ whole genome shotgun (WGS) entry which is preliminary data.</text>
</comment>